<name>A0A0C3KWU8_PISTI</name>
<organism evidence="2 3">
    <name type="scientific">Pisolithus tinctorius Marx 270</name>
    <dbReference type="NCBI Taxonomy" id="870435"/>
    <lineage>
        <taxon>Eukaryota</taxon>
        <taxon>Fungi</taxon>
        <taxon>Dikarya</taxon>
        <taxon>Basidiomycota</taxon>
        <taxon>Agaricomycotina</taxon>
        <taxon>Agaricomycetes</taxon>
        <taxon>Agaricomycetidae</taxon>
        <taxon>Boletales</taxon>
        <taxon>Sclerodermatineae</taxon>
        <taxon>Pisolithaceae</taxon>
        <taxon>Pisolithus</taxon>
    </lineage>
</organism>
<feature type="compositionally biased region" description="Polar residues" evidence="1">
    <location>
        <begin position="113"/>
        <end position="123"/>
    </location>
</feature>
<accession>A0A0C3KWU8</accession>
<proteinExistence type="predicted"/>
<dbReference type="HOGENOM" id="CLU_074642_0_0_1"/>
<feature type="region of interest" description="Disordered" evidence="1">
    <location>
        <begin position="1"/>
        <end position="53"/>
    </location>
</feature>
<dbReference type="EMBL" id="KN831945">
    <property type="protein sequence ID" value="KIO13997.1"/>
    <property type="molecule type" value="Genomic_DNA"/>
</dbReference>
<dbReference type="AlphaFoldDB" id="A0A0C3KWU8"/>
<gene>
    <name evidence="2" type="ORF">M404DRAFT_6162</name>
</gene>
<protein>
    <submittedName>
        <fullName evidence="2">Uncharacterized protein</fullName>
    </submittedName>
</protein>
<feature type="region of interest" description="Disordered" evidence="1">
    <location>
        <begin position="96"/>
        <end position="163"/>
    </location>
</feature>
<dbReference type="OrthoDB" id="3171382at2759"/>
<evidence type="ECO:0000256" key="1">
    <source>
        <dbReference type="SAM" id="MobiDB-lite"/>
    </source>
</evidence>
<evidence type="ECO:0000313" key="3">
    <source>
        <dbReference type="Proteomes" id="UP000054217"/>
    </source>
</evidence>
<sequence length="339" mass="37223">MSTEAADGQSSSSPSTTGSAGTSANAPNTPRRPPTHVPFISLYRPPPGQPPTTTDERCLFYCTQSALHRAQHKPPTCRSICLRRVYPFEVEVRTSTSAPTIGQHEIPLPPEGQPSTHKSSGWIGTSPVPASSSYSGLRSPLSSPSTQLTPEPQPQQKPHETRIWNPGLYVWTSTSARAARDKIETMAMDLGKEHAWTQKRQEWVKRREIALREHMRSKNAVVRDERVVLDDGIEITKSGQIEGPWSHSSLHPLSSADSSLLTPLLAPLQSLSEPIGNLLNPTSHALAHLRRALSDGSLYSFGERAWEKAWTPEPLMLAMKVVERVWKKEGGEGGEDVDG</sequence>
<keyword evidence="3" id="KW-1185">Reference proteome</keyword>
<evidence type="ECO:0000313" key="2">
    <source>
        <dbReference type="EMBL" id="KIO13997.1"/>
    </source>
</evidence>
<dbReference type="Proteomes" id="UP000054217">
    <property type="component" value="Unassembled WGS sequence"/>
</dbReference>
<reference evidence="3" key="2">
    <citation type="submission" date="2015-01" db="EMBL/GenBank/DDBJ databases">
        <title>Evolutionary Origins and Diversification of the Mycorrhizal Mutualists.</title>
        <authorList>
            <consortium name="DOE Joint Genome Institute"/>
            <consortium name="Mycorrhizal Genomics Consortium"/>
            <person name="Kohler A."/>
            <person name="Kuo A."/>
            <person name="Nagy L.G."/>
            <person name="Floudas D."/>
            <person name="Copeland A."/>
            <person name="Barry K.W."/>
            <person name="Cichocki N."/>
            <person name="Veneault-Fourrey C."/>
            <person name="LaButti K."/>
            <person name="Lindquist E.A."/>
            <person name="Lipzen A."/>
            <person name="Lundell T."/>
            <person name="Morin E."/>
            <person name="Murat C."/>
            <person name="Riley R."/>
            <person name="Ohm R."/>
            <person name="Sun H."/>
            <person name="Tunlid A."/>
            <person name="Henrissat B."/>
            <person name="Grigoriev I.V."/>
            <person name="Hibbett D.S."/>
            <person name="Martin F."/>
        </authorList>
    </citation>
    <scope>NUCLEOTIDE SEQUENCE [LARGE SCALE GENOMIC DNA]</scope>
    <source>
        <strain evidence="3">Marx 270</strain>
    </source>
</reference>
<feature type="compositionally biased region" description="Low complexity" evidence="1">
    <location>
        <begin position="1"/>
        <end position="26"/>
    </location>
</feature>
<feature type="compositionally biased region" description="Low complexity" evidence="1">
    <location>
        <begin position="131"/>
        <end position="156"/>
    </location>
</feature>
<reference evidence="2 3" key="1">
    <citation type="submission" date="2014-04" db="EMBL/GenBank/DDBJ databases">
        <authorList>
            <consortium name="DOE Joint Genome Institute"/>
            <person name="Kuo A."/>
            <person name="Kohler A."/>
            <person name="Costa M.D."/>
            <person name="Nagy L.G."/>
            <person name="Floudas D."/>
            <person name="Copeland A."/>
            <person name="Barry K.W."/>
            <person name="Cichocki N."/>
            <person name="Veneault-Fourrey C."/>
            <person name="LaButti K."/>
            <person name="Lindquist E.A."/>
            <person name="Lipzen A."/>
            <person name="Lundell T."/>
            <person name="Morin E."/>
            <person name="Murat C."/>
            <person name="Sun H."/>
            <person name="Tunlid A."/>
            <person name="Henrissat B."/>
            <person name="Grigoriev I.V."/>
            <person name="Hibbett D.S."/>
            <person name="Martin F."/>
            <person name="Nordberg H.P."/>
            <person name="Cantor M.N."/>
            <person name="Hua S.X."/>
        </authorList>
    </citation>
    <scope>NUCLEOTIDE SEQUENCE [LARGE SCALE GENOMIC DNA]</scope>
    <source>
        <strain evidence="2 3">Marx 270</strain>
    </source>
</reference>
<dbReference type="InParanoid" id="A0A0C3KWU8"/>